<keyword evidence="1" id="KW-0732">Signal</keyword>
<evidence type="ECO:0000256" key="1">
    <source>
        <dbReference type="SAM" id="SignalP"/>
    </source>
</evidence>
<gene>
    <name evidence="2" type="ORF">ACFP1K_28430</name>
</gene>
<protein>
    <recommendedName>
        <fullName evidence="4">Secreted protein</fullName>
    </recommendedName>
</protein>
<feature type="chain" id="PRO_5047107802" description="Secreted protein" evidence="1">
    <location>
        <begin position="26"/>
        <end position="124"/>
    </location>
</feature>
<feature type="signal peptide" evidence="1">
    <location>
        <begin position="1"/>
        <end position="25"/>
    </location>
</feature>
<keyword evidence="3" id="KW-1185">Reference proteome</keyword>
<accession>A0ABW1NPH7</accession>
<organism evidence="2 3">
    <name type="scientific">Sphaerisporangium aureirubrum</name>
    <dbReference type="NCBI Taxonomy" id="1544736"/>
    <lineage>
        <taxon>Bacteria</taxon>
        <taxon>Bacillati</taxon>
        <taxon>Actinomycetota</taxon>
        <taxon>Actinomycetes</taxon>
        <taxon>Streptosporangiales</taxon>
        <taxon>Streptosporangiaceae</taxon>
        <taxon>Sphaerisporangium</taxon>
    </lineage>
</organism>
<comment type="caution">
    <text evidence="2">The sequence shown here is derived from an EMBL/GenBank/DDBJ whole genome shotgun (WGS) entry which is preliminary data.</text>
</comment>
<sequence length="124" mass="12607">MRHIPAIIALAAAGFVVTAASPASAATTTLSGTVSPGTETYLTPELTPTAPYRGVVLVQLSNNPGPVEVKIGNCRGRYLGTVAIPAGDHLPHVAAVTGTPPTCIRYRVKNPGTAPVTVAGNGYF</sequence>
<reference evidence="3" key="1">
    <citation type="journal article" date="2019" name="Int. J. Syst. Evol. Microbiol.">
        <title>The Global Catalogue of Microorganisms (GCM) 10K type strain sequencing project: providing services to taxonomists for standard genome sequencing and annotation.</title>
        <authorList>
            <consortium name="The Broad Institute Genomics Platform"/>
            <consortium name="The Broad Institute Genome Sequencing Center for Infectious Disease"/>
            <person name="Wu L."/>
            <person name="Ma J."/>
        </authorList>
    </citation>
    <scope>NUCLEOTIDE SEQUENCE [LARGE SCALE GENOMIC DNA]</scope>
    <source>
        <strain evidence="3">JCM 30346</strain>
    </source>
</reference>
<evidence type="ECO:0000313" key="2">
    <source>
        <dbReference type="EMBL" id="MFC6085121.1"/>
    </source>
</evidence>
<evidence type="ECO:0000313" key="3">
    <source>
        <dbReference type="Proteomes" id="UP001596137"/>
    </source>
</evidence>
<dbReference type="EMBL" id="JBHSRF010000055">
    <property type="protein sequence ID" value="MFC6085121.1"/>
    <property type="molecule type" value="Genomic_DNA"/>
</dbReference>
<proteinExistence type="predicted"/>
<evidence type="ECO:0008006" key="4">
    <source>
        <dbReference type="Google" id="ProtNLM"/>
    </source>
</evidence>
<dbReference type="Proteomes" id="UP001596137">
    <property type="component" value="Unassembled WGS sequence"/>
</dbReference>
<name>A0ABW1NPH7_9ACTN</name>
<dbReference type="RefSeq" id="WP_380758920.1">
    <property type="nucleotide sequence ID" value="NZ_JBHSRF010000055.1"/>
</dbReference>